<protein>
    <submittedName>
        <fullName evidence="5">Helix-turn-helix domain-containing protein</fullName>
    </submittedName>
</protein>
<dbReference type="PROSITE" id="PS50937">
    <property type="entry name" value="HTH_MERR_2"/>
    <property type="match status" value="1"/>
</dbReference>
<evidence type="ECO:0000259" key="4">
    <source>
        <dbReference type="PROSITE" id="PS50937"/>
    </source>
</evidence>
<dbReference type="SMART" id="SM00422">
    <property type="entry name" value="HTH_MERR"/>
    <property type="match status" value="1"/>
</dbReference>
<feature type="domain" description="HTH merR-type" evidence="4">
    <location>
        <begin position="1"/>
        <end position="72"/>
    </location>
</feature>
<evidence type="ECO:0000313" key="5">
    <source>
        <dbReference type="EMBL" id="QNQ08410.1"/>
    </source>
</evidence>
<dbReference type="InterPro" id="IPR009061">
    <property type="entry name" value="DNA-bd_dom_put_sf"/>
</dbReference>
<dbReference type="Proteomes" id="UP000516148">
    <property type="component" value="Chromosome"/>
</dbReference>
<evidence type="ECO:0000256" key="3">
    <source>
        <dbReference type="ARBA" id="ARBA00023163"/>
    </source>
</evidence>
<reference evidence="5 6" key="1">
    <citation type="submission" date="2020-09" db="EMBL/GenBank/DDBJ databases">
        <title>Sphingomonas sp., a new species isolated from pork steak.</title>
        <authorList>
            <person name="Heidler von Heilborn D."/>
        </authorList>
    </citation>
    <scope>NUCLEOTIDE SEQUENCE [LARGE SCALE GENOMIC DNA]</scope>
    <source>
        <strain evidence="6">S8-3T</strain>
    </source>
</reference>
<dbReference type="Gene3D" id="1.10.1660.10">
    <property type="match status" value="1"/>
</dbReference>
<dbReference type="PRINTS" id="PR00040">
    <property type="entry name" value="HTHMERR"/>
</dbReference>
<keyword evidence="3" id="KW-0804">Transcription</keyword>
<dbReference type="CDD" id="cd04785">
    <property type="entry name" value="HTH_CadR-PbrR-like"/>
    <property type="match status" value="1"/>
</dbReference>
<keyword evidence="6" id="KW-1185">Reference proteome</keyword>
<dbReference type="Pfam" id="PF00376">
    <property type="entry name" value="MerR"/>
    <property type="match status" value="1"/>
</dbReference>
<evidence type="ECO:0000256" key="1">
    <source>
        <dbReference type="ARBA" id="ARBA00023015"/>
    </source>
</evidence>
<keyword evidence="1" id="KW-0805">Transcription regulation</keyword>
<dbReference type="GO" id="GO:0003677">
    <property type="term" value="F:DNA binding"/>
    <property type="evidence" value="ECO:0007669"/>
    <property type="project" value="UniProtKB-KW"/>
</dbReference>
<dbReference type="AlphaFoldDB" id="A0A7H0LFF7"/>
<sequence>MSDLKIGDLARATGTGVETVRWYEKVGLLARPPRTASNYRSYGHSDLMRLSFIRRARDLGFSIDQIRTMLDLSDDRSRDCATIDAIASENLTEIDRKIADLTALRGELANMVVSCRGGSVADCRILEALAPVQRSPA</sequence>
<proteinExistence type="predicted"/>
<dbReference type="RefSeq" id="WP_187760738.1">
    <property type="nucleotide sequence ID" value="NZ_CP061038.1"/>
</dbReference>
<gene>
    <name evidence="5" type="ORF">H3Z74_16880</name>
</gene>
<name>A0A7H0LFF7_9SPHN</name>
<dbReference type="EMBL" id="CP061038">
    <property type="protein sequence ID" value="QNQ08410.1"/>
    <property type="molecule type" value="Genomic_DNA"/>
</dbReference>
<dbReference type="InterPro" id="IPR000551">
    <property type="entry name" value="MerR-type_HTH_dom"/>
</dbReference>
<dbReference type="Pfam" id="PF09278">
    <property type="entry name" value="MerR-DNA-bind"/>
    <property type="match status" value="1"/>
</dbReference>
<dbReference type="InterPro" id="IPR047057">
    <property type="entry name" value="MerR_fam"/>
</dbReference>
<dbReference type="SUPFAM" id="SSF46955">
    <property type="entry name" value="Putative DNA-binding domain"/>
    <property type="match status" value="1"/>
</dbReference>
<dbReference type="InterPro" id="IPR015358">
    <property type="entry name" value="Tscrpt_reg_MerR_DNA-bd"/>
</dbReference>
<organism evidence="5 6">
    <name type="scientific">Sphingomonas alpina</name>
    <dbReference type="NCBI Taxonomy" id="653931"/>
    <lineage>
        <taxon>Bacteria</taxon>
        <taxon>Pseudomonadati</taxon>
        <taxon>Pseudomonadota</taxon>
        <taxon>Alphaproteobacteria</taxon>
        <taxon>Sphingomonadales</taxon>
        <taxon>Sphingomonadaceae</taxon>
        <taxon>Sphingomonas</taxon>
    </lineage>
</organism>
<dbReference type="GO" id="GO:0003700">
    <property type="term" value="F:DNA-binding transcription factor activity"/>
    <property type="evidence" value="ECO:0007669"/>
    <property type="project" value="InterPro"/>
</dbReference>
<dbReference type="KEGG" id="spap:H3Z74_16880"/>
<dbReference type="PANTHER" id="PTHR30204">
    <property type="entry name" value="REDOX-CYCLING DRUG-SENSING TRANSCRIPTIONAL ACTIVATOR SOXR"/>
    <property type="match status" value="1"/>
</dbReference>
<accession>A0A7H0LFF7</accession>
<dbReference type="PANTHER" id="PTHR30204:SF94">
    <property type="entry name" value="HEAVY METAL-DEPENDENT TRANSCRIPTIONAL REGULATOR HI_0293-RELATED"/>
    <property type="match status" value="1"/>
</dbReference>
<evidence type="ECO:0000256" key="2">
    <source>
        <dbReference type="ARBA" id="ARBA00023125"/>
    </source>
</evidence>
<keyword evidence="2" id="KW-0238">DNA-binding</keyword>
<evidence type="ECO:0000313" key="6">
    <source>
        <dbReference type="Proteomes" id="UP000516148"/>
    </source>
</evidence>